<reference evidence="1 2" key="1">
    <citation type="submission" date="2019-03" db="EMBL/GenBank/DDBJ databases">
        <title>Algoriphagus sp. nov, a new strain isolated from root system soil of mangrove plant Kandelia.</title>
        <authorList>
            <person name="Yin Q."/>
            <person name="Wang K."/>
            <person name="Song Z."/>
        </authorList>
    </citation>
    <scope>NUCLEOTIDE SEQUENCE [LARGE SCALE GENOMIC DNA]</scope>
    <source>
        <strain evidence="1 2">XY-J91</strain>
    </source>
</reference>
<sequence>MKHLLIVILLAFSIAGPMTLGLTAFELRFFQLKENMESRINRNPNDKRIKTLVFTQEESQTLLDWEHEREFEYQGEMYDVLEIKEKGDQIEYLVWHDQEESELKKRESEYEESSRENHSEHQKRNSFHVVFFFENLSSINFWSNPKQVAFQENLNPIWENPDHRRLFSPPRGI</sequence>
<dbReference type="Proteomes" id="UP000297647">
    <property type="component" value="Unassembled WGS sequence"/>
</dbReference>
<organism evidence="1 2">
    <name type="scientific">Algoriphagus kandeliae</name>
    <dbReference type="NCBI Taxonomy" id="2562278"/>
    <lineage>
        <taxon>Bacteria</taxon>
        <taxon>Pseudomonadati</taxon>
        <taxon>Bacteroidota</taxon>
        <taxon>Cytophagia</taxon>
        <taxon>Cytophagales</taxon>
        <taxon>Cyclobacteriaceae</taxon>
        <taxon>Algoriphagus</taxon>
    </lineage>
</organism>
<gene>
    <name evidence="1" type="ORF">E4S40_10050</name>
</gene>
<proteinExistence type="predicted"/>
<keyword evidence="2" id="KW-1185">Reference proteome</keyword>
<evidence type="ECO:0000313" key="2">
    <source>
        <dbReference type="Proteomes" id="UP000297647"/>
    </source>
</evidence>
<dbReference type="RefSeq" id="WP_135073616.1">
    <property type="nucleotide sequence ID" value="NZ_SPSB01000003.1"/>
</dbReference>
<accession>A0A4Y9QNZ5</accession>
<evidence type="ECO:0000313" key="1">
    <source>
        <dbReference type="EMBL" id="TFV94361.1"/>
    </source>
</evidence>
<dbReference type="EMBL" id="SPSB01000003">
    <property type="protein sequence ID" value="TFV94361.1"/>
    <property type="molecule type" value="Genomic_DNA"/>
</dbReference>
<dbReference type="OrthoDB" id="680635at2"/>
<protein>
    <submittedName>
        <fullName evidence="1">Uncharacterized protein</fullName>
    </submittedName>
</protein>
<comment type="caution">
    <text evidence="1">The sequence shown here is derived from an EMBL/GenBank/DDBJ whole genome shotgun (WGS) entry which is preliminary data.</text>
</comment>
<dbReference type="AlphaFoldDB" id="A0A4Y9QNZ5"/>
<name>A0A4Y9QNZ5_9BACT</name>